<evidence type="ECO:0000313" key="2">
    <source>
        <dbReference type="Proteomes" id="UP000327468"/>
    </source>
</evidence>
<dbReference type="Proteomes" id="UP000327468">
    <property type="component" value="Chromosome 3"/>
</dbReference>
<sequence length="133" mass="15305">MQRLKLNTLYRRIRTTPSSHTRSFSLLSLQSHAELLVSSACVSLHHQQGAPHEHPQHDGHLKHWKSFPCENMLYIISQSSTVCGEQDTDMTKFSLLHVTLIWSWNRSRFNTTMFKPSYRSVTTSVSATLLSLH</sequence>
<keyword evidence="2" id="KW-1185">Reference proteome</keyword>
<dbReference type="EMBL" id="VFJC01000004">
    <property type="protein sequence ID" value="KAB5582214.1"/>
    <property type="molecule type" value="Genomic_DNA"/>
</dbReference>
<accession>A0A5N5PR76</accession>
<name>A0A5N5PR76_PANHP</name>
<reference evidence="1 2" key="1">
    <citation type="submission" date="2019-06" db="EMBL/GenBank/DDBJ databases">
        <title>A chromosome-scale genome assembly of the striped catfish, Pangasianodon hypophthalmus.</title>
        <authorList>
            <person name="Wen M."/>
            <person name="Zahm M."/>
            <person name="Roques C."/>
            <person name="Cabau C."/>
            <person name="Klopp C."/>
            <person name="Donnadieu C."/>
            <person name="Jouanno E."/>
            <person name="Avarre J.-C."/>
            <person name="Campet M."/>
            <person name="Ha T.T.T."/>
            <person name="Dugue R."/>
            <person name="Lampietro C."/>
            <person name="Louis A."/>
            <person name="Herpin A."/>
            <person name="Echchiki A."/>
            <person name="Berthelot C."/>
            <person name="Parey E."/>
            <person name="Roest-Crollius H."/>
            <person name="Braasch I."/>
            <person name="Postlethwait J."/>
            <person name="Bobe J."/>
            <person name="Montfort J."/>
            <person name="Bouchez O."/>
            <person name="Begum T."/>
            <person name="Schartl M."/>
            <person name="Guiguen Y."/>
        </authorList>
    </citation>
    <scope>NUCLEOTIDE SEQUENCE [LARGE SCALE GENOMIC DNA]</scope>
    <source>
        <strain evidence="1 2">Indonesia</strain>
        <tissue evidence="1">Blood</tissue>
    </source>
</reference>
<dbReference type="AlphaFoldDB" id="A0A5N5PR76"/>
<comment type="caution">
    <text evidence="1">The sequence shown here is derived from an EMBL/GenBank/DDBJ whole genome shotgun (WGS) entry which is preliminary data.</text>
</comment>
<organism evidence="1 2">
    <name type="scientific">Pangasianodon hypophthalmus</name>
    <name type="common">Striped catfish</name>
    <name type="synonym">Helicophagus hypophthalmus</name>
    <dbReference type="NCBI Taxonomy" id="310915"/>
    <lineage>
        <taxon>Eukaryota</taxon>
        <taxon>Metazoa</taxon>
        <taxon>Chordata</taxon>
        <taxon>Craniata</taxon>
        <taxon>Vertebrata</taxon>
        <taxon>Euteleostomi</taxon>
        <taxon>Actinopterygii</taxon>
        <taxon>Neopterygii</taxon>
        <taxon>Teleostei</taxon>
        <taxon>Ostariophysi</taxon>
        <taxon>Siluriformes</taxon>
        <taxon>Pangasiidae</taxon>
        <taxon>Pangasianodon</taxon>
    </lineage>
</organism>
<proteinExistence type="predicted"/>
<evidence type="ECO:0000313" key="1">
    <source>
        <dbReference type="EMBL" id="KAB5582214.1"/>
    </source>
</evidence>
<protein>
    <submittedName>
        <fullName evidence="1">Uncharacterized protein</fullName>
    </submittedName>
</protein>
<gene>
    <name evidence="1" type="ORF">PHYPO_G00184560</name>
</gene>